<dbReference type="InterPro" id="IPR011006">
    <property type="entry name" value="CheY-like_superfamily"/>
</dbReference>
<dbReference type="InterPro" id="IPR036890">
    <property type="entry name" value="HATPase_C_sf"/>
</dbReference>
<keyword evidence="2" id="KW-0472">Membrane</keyword>
<dbReference type="EMBL" id="CP049263">
    <property type="protein sequence ID" value="QPH98065.1"/>
    <property type="molecule type" value="Genomic_DNA"/>
</dbReference>
<evidence type="ECO:0000256" key="1">
    <source>
        <dbReference type="PROSITE-ProRule" id="PRU00169"/>
    </source>
</evidence>
<protein>
    <recommendedName>
        <fullName evidence="3">Response regulatory domain-containing protein</fullName>
    </recommendedName>
</protein>
<name>A0A7S9RUD8_9BACT</name>
<comment type="caution">
    <text evidence="1">Lacks conserved residue(s) required for the propagation of feature annotation.</text>
</comment>
<feature type="transmembrane region" description="Helical" evidence="2">
    <location>
        <begin position="6"/>
        <end position="25"/>
    </location>
</feature>
<keyword evidence="2" id="KW-0812">Transmembrane</keyword>
<dbReference type="Gene3D" id="3.40.50.2300">
    <property type="match status" value="1"/>
</dbReference>
<dbReference type="InterPro" id="IPR001789">
    <property type="entry name" value="Sig_transdc_resp-reg_receiver"/>
</dbReference>
<sequence>MRTRKFYLLLAPTLISALFCAYNGYKYYKDFTALNDLEEKLNKQSLALHVSSSTLDEHDALTGKSQTNINKLRGNTLKNAQNFINSTKINNSSELRNINKLKEVLANLNQTDKFEDYFYDFFKNINGEINADFEQILKQNLPPKIKNYATALNQIYKQLSLVNDAKYYMKNILIDRSLVISNDTVKDNLYYINDNMFGAIDLLPEDELKENIYDSFSQLENNYKSKNLEEARAKVILSGKLSPNDITLIKQYEDDKFHLLLNSAINIQNGLKNIIKKDKLESGLVALFTFLLSGLLFLSSLGIFTRLKFLKMFANKSTYIKEHILQSSDPNVNINNAISKLIKAYEALKETYAKDNNFYQIKDKYISSVSKKLETINKEILTSVMALKTEINENKKQGIISIIEKNVNIMISLYNNAKNISNTKKIKEYNTNEHFYPQKSFEEMLQTNIIYSQNKKINFISYIDPTLINELEGDLESLKAAFNSIFLASLSMSSKYQNLIIQIKKVKQEFSKNGLCTISFSIKNNSTAMSEEQILDIFSNNKTSMDNDESEFYLKIAQTYLKNLESKLEISSLKNVGNDFKFIVIFKTTPNHKEFNISNDHKLAFLQDTSIVYNDFFEKTVNELGLKVDILANSNTIAAKSYDAVFLRNTSTKADDIKNPLILKDPLTPLAIIRLLFADDLDTLAKDINNKPRILICDTNEFYIEITASGFRKISCEVVGVCNKKDLKQAIKQGMFDLIFISSKLFEDEENSFARSFNLLKTATQNTKTPLILMLSNTSNIDENSTKVHFDATIKTPINSDDLIQLFKNFLPHFDNPITNENLLNKSENIILFKKTPMENKIFSSALGEFYNTLETANSFDELLIKIKTKTYGIVLVDENTKDFDYKELIKIMSETRQSKMINTKLLIFGTKERVDLPFVKMLAENISKAELAATVRAQLDTTTDDKTKDSYEFIKFSS</sequence>
<feature type="transmembrane region" description="Helical" evidence="2">
    <location>
        <begin position="284"/>
        <end position="304"/>
    </location>
</feature>
<gene>
    <name evidence="4" type="ORF">CVS89_07385</name>
</gene>
<dbReference type="Proteomes" id="UP000594571">
    <property type="component" value="Chromosome"/>
</dbReference>
<evidence type="ECO:0000313" key="5">
    <source>
        <dbReference type="Proteomes" id="UP000594571"/>
    </source>
</evidence>
<dbReference type="AlphaFoldDB" id="A0A7S9RUD8"/>
<reference evidence="4 5" key="2">
    <citation type="journal article" date="2020" name="Microb. Genom.">
        <title>Analysis of complete Campylobacter concisus genomes identifies genomospecies features, secretion systems and novel plasmids and their association with severe ulcerative colitis.</title>
        <authorList>
            <person name="Liu F."/>
            <person name="Chen S."/>
            <person name="Luu L.D.W."/>
            <person name="Lee S.A."/>
            <person name="Tay A.C.Y."/>
            <person name="Wu R."/>
            <person name="Riordan S.M."/>
            <person name="Lan R."/>
            <person name="Liu L."/>
            <person name="Zhang L."/>
        </authorList>
    </citation>
    <scope>NUCLEOTIDE SEQUENCE [LARGE SCALE GENOMIC DNA]</scope>
    <source>
        <strain evidence="4 5">H16O-S1</strain>
    </source>
</reference>
<accession>A0A7S9RUD8</accession>
<dbReference type="SUPFAM" id="SSF52172">
    <property type="entry name" value="CheY-like"/>
    <property type="match status" value="1"/>
</dbReference>
<evidence type="ECO:0000256" key="2">
    <source>
        <dbReference type="SAM" id="Phobius"/>
    </source>
</evidence>
<dbReference type="RefSeq" id="WP_107847604.1">
    <property type="nucleotide sequence ID" value="NZ_CABPUH010000003.1"/>
</dbReference>
<dbReference type="Gene3D" id="3.30.565.10">
    <property type="entry name" value="Histidine kinase-like ATPase, C-terminal domain"/>
    <property type="match status" value="1"/>
</dbReference>
<evidence type="ECO:0000259" key="3">
    <source>
        <dbReference type="PROSITE" id="PS50110"/>
    </source>
</evidence>
<organism evidence="4 5">
    <name type="scientific">Campylobacter concisus</name>
    <dbReference type="NCBI Taxonomy" id="199"/>
    <lineage>
        <taxon>Bacteria</taxon>
        <taxon>Pseudomonadati</taxon>
        <taxon>Campylobacterota</taxon>
        <taxon>Epsilonproteobacteria</taxon>
        <taxon>Campylobacterales</taxon>
        <taxon>Campylobacteraceae</taxon>
        <taxon>Campylobacter</taxon>
    </lineage>
</organism>
<proteinExistence type="predicted"/>
<dbReference type="GO" id="GO:0000160">
    <property type="term" value="P:phosphorelay signal transduction system"/>
    <property type="evidence" value="ECO:0007669"/>
    <property type="project" value="InterPro"/>
</dbReference>
<dbReference type="PROSITE" id="PS50110">
    <property type="entry name" value="RESPONSE_REGULATORY"/>
    <property type="match status" value="1"/>
</dbReference>
<keyword evidence="2" id="KW-1133">Transmembrane helix</keyword>
<reference evidence="4 5" key="1">
    <citation type="journal article" date="2018" name="Emerg. Microbes Infect.">
        <title>Genomic analysis of oral Campylobacter concisus strains identified a potential bacterial molecular marker associated with active Crohn's disease.</title>
        <authorList>
            <person name="Liu F."/>
            <person name="Ma R."/>
            <person name="Tay C.Y.A."/>
            <person name="Octavia S."/>
            <person name="Lan R."/>
            <person name="Chung H.K.L."/>
            <person name="Riordan S.M."/>
            <person name="Grimm M.C."/>
            <person name="Leong R.W."/>
            <person name="Tanaka M.M."/>
            <person name="Connor S."/>
            <person name="Zhang L."/>
        </authorList>
    </citation>
    <scope>NUCLEOTIDE SEQUENCE [LARGE SCALE GENOMIC DNA]</scope>
    <source>
        <strain evidence="4 5">H16O-S1</strain>
    </source>
</reference>
<feature type="domain" description="Response regulatory" evidence="3">
    <location>
        <begin position="693"/>
        <end position="811"/>
    </location>
</feature>
<evidence type="ECO:0000313" key="4">
    <source>
        <dbReference type="EMBL" id="QPH98065.1"/>
    </source>
</evidence>